<evidence type="ECO:0008006" key="6">
    <source>
        <dbReference type="Google" id="ProtNLM"/>
    </source>
</evidence>
<feature type="region of interest" description="Disordered" evidence="1">
    <location>
        <begin position="287"/>
        <end position="316"/>
    </location>
</feature>
<protein>
    <recommendedName>
        <fullName evidence="6">CCHC-type domain-containing protein</fullName>
    </recommendedName>
</protein>
<gene>
    <name evidence="4" type="ORF">SO802_033738</name>
</gene>
<comment type="caution">
    <text evidence="4">The sequence shown here is derived from an EMBL/GenBank/DDBJ whole genome shotgun (WGS) entry which is preliminary data.</text>
</comment>
<dbReference type="AlphaFoldDB" id="A0AAW2BFL3"/>
<evidence type="ECO:0000256" key="1">
    <source>
        <dbReference type="SAM" id="MobiDB-lite"/>
    </source>
</evidence>
<dbReference type="Pfam" id="PF14392">
    <property type="entry name" value="zf-CCHC_4"/>
    <property type="match status" value="1"/>
</dbReference>
<evidence type="ECO:0000313" key="4">
    <source>
        <dbReference type="EMBL" id="KAK9984213.1"/>
    </source>
</evidence>
<dbReference type="InterPro" id="IPR025836">
    <property type="entry name" value="Zn_knuckle_CX2CX4HX4C"/>
</dbReference>
<organism evidence="4 5">
    <name type="scientific">Lithocarpus litseifolius</name>
    <dbReference type="NCBI Taxonomy" id="425828"/>
    <lineage>
        <taxon>Eukaryota</taxon>
        <taxon>Viridiplantae</taxon>
        <taxon>Streptophyta</taxon>
        <taxon>Embryophyta</taxon>
        <taxon>Tracheophyta</taxon>
        <taxon>Spermatophyta</taxon>
        <taxon>Magnoliopsida</taxon>
        <taxon>eudicotyledons</taxon>
        <taxon>Gunneridae</taxon>
        <taxon>Pentapetalae</taxon>
        <taxon>rosids</taxon>
        <taxon>fabids</taxon>
        <taxon>Fagales</taxon>
        <taxon>Fagaceae</taxon>
        <taxon>Lithocarpus</taxon>
    </lineage>
</organism>
<dbReference type="PANTHER" id="PTHR31286">
    <property type="entry name" value="GLYCINE-RICH CELL WALL STRUCTURAL PROTEIN 1.8-LIKE"/>
    <property type="match status" value="1"/>
</dbReference>
<dbReference type="InterPro" id="IPR040256">
    <property type="entry name" value="At4g02000-like"/>
</dbReference>
<sequence>MAEELEELWKKLSFTEEEDESIALGSSTTEATRAIGKNCLVMKVLSHKSINIEALRKNLRMVWKPNKGIQINEVEDELYLVEFGDGRDKKRVLEMCPWTYEKYLILLKEFEGEQVPKEISLWQSPFWVQILNLPLKSRTRETGKAIGATLGEVLDVDVADSGVHWGKSLRVRVKIDVRKKVVRGKKIIIEEGEQKWIAFKYEWLPNFCYRCGLLSHGLKECKEGKGDEDFLDISKFQYGAWLRGEAPRRSGEFMKARQEDRRSGWGWLENKPEGSQMRAKYVTGERGGVRNVPESTHPHLGNGDTENATNSEDRSCQEQAQWRYALKKVWAGLQNTWAQRVVTGRGVHVRPELKTRRRKRPQN</sequence>
<dbReference type="Pfam" id="PF14111">
    <property type="entry name" value="DUF4283"/>
    <property type="match status" value="1"/>
</dbReference>
<dbReference type="EMBL" id="JAZDWU010000012">
    <property type="protein sequence ID" value="KAK9984213.1"/>
    <property type="molecule type" value="Genomic_DNA"/>
</dbReference>
<evidence type="ECO:0000313" key="5">
    <source>
        <dbReference type="Proteomes" id="UP001459277"/>
    </source>
</evidence>
<reference evidence="4 5" key="1">
    <citation type="submission" date="2024-01" db="EMBL/GenBank/DDBJ databases">
        <title>A telomere-to-telomere, gap-free genome of sweet tea (Lithocarpus litseifolius).</title>
        <authorList>
            <person name="Zhou J."/>
        </authorList>
    </citation>
    <scope>NUCLEOTIDE SEQUENCE [LARGE SCALE GENOMIC DNA]</scope>
    <source>
        <strain evidence="4">Zhou-2022a</strain>
        <tissue evidence="4">Leaf</tissue>
    </source>
</reference>
<dbReference type="Proteomes" id="UP001459277">
    <property type="component" value="Unassembled WGS sequence"/>
</dbReference>
<feature type="domain" description="Zinc knuckle CX2CX4HX4C" evidence="3">
    <location>
        <begin position="175"/>
        <end position="222"/>
    </location>
</feature>
<accession>A0AAW2BFL3</accession>
<dbReference type="InterPro" id="IPR025558">
    <property type="entry name" value="DUF4283"/>
</dbReference>
<keyword evidence="5" id="KW-1185">Reference proteome</keyword>
<name>A0AAW2BFL3_9ROSI</name>
<proteinExistence type="predicted"/>
<evidence type="ECO:0000259" key="3">
    <source>
        <dbReference type="Pfam" id="PF14392"/>
    </source>
</evidence>
<dbReference type="PANTHER" id="PTHR31286:SF167">
    <property type="entry name" value="OS09G0268800 PROTEIN"/>
    <property type="match status" value="1"/>
</dbReference>
<feature type="domain" description="DUF4283" evidence="2">
    <location>
        <begin position="37"/>
        <end position="111"/>
    </location>
</feature>
<evidence type="ECO:0000259" key="2">
    <source>
        <dbReference type="Pfam" id="PF14111"/>
    </source>
</evidence>